<accession>A0ABX8C236</accession>
<name>A0ABX8C236_9ACTN</name>
<comment type="similarity">
    <text evidence="1">Belongs to the PrpF family.</text>
</comment>
<dbReference type="RefSeq" id="WP_212640242.1">
    <property type="nucleotide sequence ID" value="NZ_CP074132.1"/>
</dbReference>
<dbReference type="EMBL" id="CP074132">
    <property type="protein sequence ID" value="QUX27163.1"/>
    <property type="molecule type" value="Genomic_DNA"/>
</dbReference>
<protein>
    <submittedName>
        <fullName evidence="4">4-oxalomesaconate tautomerase</fullName>
        <ecNumber evidence="4">5.3.2.8</ecNumber>
    </submittedName>
</protein>
<dbReference type="PANTHER" id="PTHR43709">
    <property type="entry name" value="ACONITATE ISOMERASE-RELATED"/>
    <property type="match status" value="1"/>
</dbReference>
<keyword evidence="2 4" id="KW-0413">Isomerase</keyword>
<keyword evidence="5" id="KW-1185">Reference proteome</keyword>
<evidence type="ECO:0000256" key="2">
    <source>
        <dbReference type="ARBA" id="ARBA00023235"/>
    </source>
</evidence>
<gene>
    <name evidence="4" type="ORF">KGD83_17680</name>
</gene>
<reference evidence="5" key="1">
    <citation type="submission" date="2021-05" db="EMBL/GenBank/DDBJ databases">
        <title>Direct Submission.</title>
        <authorList>
            <person name="Li K."/>
            <person name="Gao J."/>
        </authorList>
    </citation>
    <scope>NUCLEOTIDE SEQUENCE [LARGE SCALE GENOMIC DNA]</scope>
    <source>
        <strain evidence="5">HDS12</strain>
    </source>
</reference>
<dbReference type="NCBIfam" id="NF033377">
    <property type="entry name" value="OMA_tautomer"/>
    <property type="match status" value="1"/>
</dbReference>
<organism evidence="4 5">
    <name type="scientific">Nocardiopsis akebiae</name>
    <dbReference type="NCBI Taxonomy" id="2831968"/>
    <lineage>
        <taxon>Bacteria</taxon>
        <taxon>Bacillati</taxon>
        <taxon>Actinomycetota</taxon>
        <taxon>Actinomycetes</taxon>
        <taxon>Streptosporangiales</taxon>
        <taxon>Nocardiopsidaceae</taxon>
        <taxon>Nocardiopsis</taxon>
    </lineage>
</organism>
<evidence type="ECO:0000256" key="3">
    <source>
        <dbReference type="SAM" id="MobiDB-lite"/>
    </source>
</evidence>
<dbReference type="PANTHER" id="PTHR43709:SF3">
    <property type="entry name" value="ISOMERASE YBHH-RELATED"/>
    <property type="match status" value="1"/>
</dbReference>
<evidence type="ECO:0000256" key="1">
    <source>
        <dbReference type="ARBA" id="ARBA00007673"/>
    </source>
</evidence>
<dbReference type="GO" id="GO:0016853">
    <property type="term" value="F:isomerase activity"/>
    <property type="evidence" value="ECO:0007669"/>
    <property type="project" value="UniProtKB-KW"/>
</dbReference>
<dbReference type="Pfam" id="PF04303">
    <property type="entry name" value="PrpF"/>
    <property type="match status" value="1"/>
</dbReference>
<dbReference type="Proteomes" id="UP000678016">
    <property type="component" value="Chromosome"/>
</dbReference>
<sequence length="420" mass="43153">MTRSKTPPTGEGHAGEQARPAPAATGPAAAPGAREPRPGTRVRGHQLAIPSVLMRGGTSRGPFFARADLPADDETLARVLRAALGSPHPLQVDGLGGGHPLTSKAGIVGPSTEPGVDLDFRFAQLRPDDDSVDMNANCGNLLAAVVPFAVETGMVVPVADTTTARVRTLNTGAVAEISVRTPRDRDGVRGVEYAGDTRIDGAPGSSSPVTIGFLDTAGSVAGSLLPTRNRRDTVEVPGLGPVEVTCIDNGQPLVIVAASALGATGREGPAELAADSVLRERVEALRLAAGALMGLGDVSARNYPKMTLVSPPRDGGALSTRSFIPRVVHESIGVLAAVTAATACVLPGTVAHELAVPPVTRGAEATLSIEHPSGAFEVQLGWEPGDPARVTRSALVRTARALMAGDIRVPLNAWNPKEEL</sequence>
<dbReference type="InterPro" id="IPR007400">
    <property type="entry name" value="PrpF-like"/>
</dbReference>
<dbReference type="SUPFAM" id="SSF54506">
    <property type="entry name" value="Diaminopimelate epimerase-like"/>
    <property type="match status" value="2"/>
</dbReference>
<dbReference type="Gene3D" id="3.10.310.10">
    <property type="entry name" value="Diaminopimelate Epimerase, Chain A, domain 1"/>
    <property type="match status" value="2"/>
</dbReference>
<feature type="compositionally biased region" description="Low complexity" evidence="3">
    <location>
        <begin position="18"/>
        <end position="33"/>
    </location>
</feature>
<proteinExistence type="inferred from homology"/>
<evidence type="ECO:0000313" key="5">
    <source>
        <dbReference type="Proteomes" id="UP000678016"/>
    </source>
</evidence>
<dbReference type="InterPro" id="IPR047687">
    <property type="entry name" value="OMA_tautomer-like"/>
</dbReference>
<dbReference type="EC" id="5.3.2.8" evidence="4"/>
<evidence type="ECO:0000313" key="4">
    <source>
        <dbReference type="EMBL" id="QUX27163.1"/>
    </source>
</evidence>
<feature type="region of interest" description="Disordered" evidence="3">
    <location>
        <begin position="1"/>
        <end position="44"/>
    </location>
</feature>